<evidence type="ECO:0000256" key="3">
    <source>
        <dbReference type="ARBA" id="ARBA00023169"/>
    </source>
</evidence>
<dbReference type="InterPro" id="IPR047141">
    <property type="entry name" value="Stealth"/>
</dbReference>
<dbReference type="PANTHER" id="PTHR24045">
    <property type="match status" value="1"/>
</dbReference>
<evidence type="ECO:0000259" key="5">
    <source>
        <dbReference type="Pfam" id="PF17101"/>
    </source>
</evidence>
<keyword evidence="7" id="KW-1185">Reference proteome</keyword>
<dbReference type="Proteomes" id="UP001500279">
    <property type="component" value="Unassembled WGS sequence"/>
</dbReference>
<evidence type="ECO:0000256" key="1">
    <source>
        <dbReference type="ARBA" id="ARBA00007583"/>
    </source>
</evidence>
<keyword evidence="3" id="KW-0270">Exopolysaccharide synthesis</keyword>
<comment type="similarity">
    <text evidence="1">Belongs to the stealth family.</text>
</comment>
<feature type="domain" description="Stealth protein CR1 conserved region 1" evidence="5">
    <location>
        <begin position="13"/>
        <end position="37"/>
    </location>
</feature>
<reference evidence="6 7" key="1">
    <citation type="journal article" date="2019" name="Int. J. Syst. Evol. Microbiol.">
        <title>The Global Catalogue of Microorganisms (GCM) 10K type strain sequencing project: providing services to taxonomists for standard genome sequencing and annotation.</title>
        <authorList>
            <consortium name="The Broad Institute Genomics Platform"/>
            <consortium name="The Broad Institute Genome Sequencing Center for Infectious Disease"/>
            <person name="Wu L."/>
            <person name="Ma J."/>
        </authorList>
    </citation>
    <scope>NUCLEOTIDE SEQUENCE [LARGE SCALE GENOMIC DNA]</scope>
    <source>
        <strain evidence="6 7">JCM 15503</strain>
    </source>
</reference>
<name>A0ABN1KME3_9BURK</name>
<evidence type="ECO:0000256" key="2">
    <source>
        <dbReference type="ARBA" id="ARBA00022679"/>
    </source>
</evidence>
<dbReference type="Pfam" id="PF11380">
    <property type="entry name" value="Stealth_CR2"/>
    <property type="match status" value="1"/>
</dbReference>
<proteinExistence type="inferred from homology"/>
<evidence type="ECO:0000259" key="4">
    <source>
        <dbReference type="Pfam" id="PF11380"/>
    </source>
</evidence>
<dbReference type="PANTHER" id="PTHR24045:SF0">
    <property type="entry name" value="N-ACETYLGLUCOSAMINE-1-PHOSPHOTRANSFERASE SUBUNITS ALPHA_BETA"/>
    <property type="match status" value="1"/>
</dbReference>
<evidence type="ECO:0000313" key="6">
    <source>
        <dbReference type="EMBL" id="GAA0771221.1"/>
    </source>
</evidence>
<dbReference type="InterPro" id="IPR021520">
    <property type="entry name" value="Stealth_CR2"/>
</dbReference>
<gene>
    <name evidence="6" type="ORF">GCM10009107_63640</name>
</gene>
<protein>
    <submittedName>
        <fullName evidence="6">Stealth CR1 domain-containing protein</fullName>
    </submittedName>
</protein>
<dbReference type="Pfam" id="PF17101">
    <property type="entry name" value="Stealth_CR1"/>
    <property type="match status" value="1"/>
</dbReference>
<organism evidence="6 7">
    <name type="scientific">Ideonella azotifigens</name>
    <dbReference type="NCBI Taxonomy" id="513160"/>
    <lineage>
        <taxon>Bacteria</taxon>
        <taxon>Pseudomonadati</taxon>
        <taxon>Pseudomonadota</taxon>
        <taxon>Betaproteobacteria</taxon>
        <taxon>Burkholderiales</taxon>
        <taxon>Sphaerotilaceae</taxon>
        <taxon>Ideonella</taxon>
    </lineage>
</organism>
<evidence type="ECO:0000313" key="7">
    <source>
        <dbReference type="Proteomes" id="UP001500279"/>
    </source>
</evidence>
<keyword evidence="2" id="KW-0808">Transferase</keyword>
<feature type="domain" description="Stealth protein CR2 conserved region 2" evidence="4">
    <location>
        <begin position="50"/>
        <end position="159"/>
    </location>
</feature>
<accession>A0ABN1KME3</accession>
<sequence length="338" mass="38509">MQQMHVPVAESAPIDAVITWVDGSDPRHRAKLNAYLSEIGRQPAAAAATRFQSVGEIDYCVVSLLRFAPFLRRIHVVTDEQVPALFERAQHWPAEWRDKLVRVDHQQIFAGHDDVTPSFNSRAIETVLYRIPGLAEQFVYLNDDFMLVKPVRPEHWFRDGKPVLHGRWRSAPELRWSRRLRARWAALIGRPAKDKRPSHQDAQALAARLAGYEHRFLEHDHHPHPLRRSTLARYFDDHPEVLRRNISPRLRDASQFLAQMLAGHLEVRAGTAWLEPSSQTANIKPDSLSPAQLVRRLRAVAQTPDLLFVCIQSLDQASPAAQATVLAWLDATIGRDPV</sequence>
<dbReference type="EMBL" id="BAAAEW010000052">
    <property type="protein sequence ID" value="GAA0771221.1"/>
    <property type="molecule type" value="Genomic_DNA"/>
</dbReference>
<comment type="caution">
    <text evidence="6">The sequence shown here is derived from an EMBL/GenBank/DDBJ whole genome shotgun (WGS) entry which is preliminary data.</text>
</comment>
<dbReference type="InterPro" id="IPR031358">
    <property type="entry name" value="Stealth_CR1"/>
</dbReference>